<name>A0A1L3LRR2_9HYPH</name>
<dbReference type="KEGG" id="same:SAMCFNEI73_Ch3491"/>
<evidence type="ECO:0000313" key="2">
    <source>
        <dbReference type="Proteomes" id="UP000182306"/>
    </source>
</evidence>
<dbReference type="EMBL" id="CP013107">
    <property type="protein sequence ID" value="APG92743.1"/>
    <property type="molecule type" value="Genomic_DNA"/>
</dbReference>
<dbReference type="Proteomes" id="UP000182306">
    <property type="component" value="Chromosome"/>
</dbReference>
<keyword evidence="2" id="KW-1185">Reference proteome</keyword>
<protein>
    <submittedName>
        <fullName evidence="1">Uncharacterized protein</fullName>
    </submittedName>
</protein>
<dbReference type="AlphaFoldDB" id="A0A1L3LRR2"/>
<proteinExistence type="predicted"/>
<organism evidence="1 2">
    <name type="scientific">Sinorhizobium americanum</name>
    <dbReference type="NCBI Taxonomy" id="194963"/>
    <lineage>
        <taxon>Bacteria</taxon>
        <taxon>Pseudomonadati</taxon>
        <taxon>Pseudomonadota</taxon>
        <taxon>Alphaproteobacteria</taxon>
        <taxon>Hyphomicrobiales</taxon>
        <taxon>Rhizobiaceae</taxon>
        <taxon>Sinorhizobium/Ensifer group</taxon>
        <taxon>Sinorhizobium</taxon>
    </lineage>
</organism>
<sequence length="39" mass="4061">MIGSCVTIGPGAATSGPLLSDAIRRNHECLTGQPERTYS</sequence>
<evidence type="ECO:0000313" key="1">
    <source>
        <dbReference type="EMBL" id="APG92743.1"/>
    </source>
</evidence>
<accession>A0A1L3LRR2</accession>
<reference evidence="1 2" key="1">
    <citation type="submission" date="2015-10" db="EMBL/GenBank/DDBJ databases">
        <title>Genomic differences between typical nodule nitrogen-fixing rhizobial strains and those coming from bean seeds.</title>
        <authorList>
            <person name="Peralta H."/>
            <person name="Aguilar-Vera A."/>
            <person name="Diaz R."/>
            <person name="Mora Y."/>
            <person name="Martinez-Batallar G."/>
            <person name="Salazar E."/>
            <person name="Vargas-Lagunas C."/>
            <person name="Encarnacion S."/>
            <person name="Girard L."/>
            <person name="Mora J."/>
        </authorList>
    </citation>
    <scope>NUCLEOTIDE SEQUENCE [LARGE SCALE GENOMIC DNA]</scope>
    <source>
        <strain evidence="1 2">CFNEI 73</strain>
    </source>
</reference>
<gene>
    <name evidence="1" type="ORF">SAMCFNEI73_Ch3491</name>
</gene>